<dbReference type="InterPro" id="IPR008794">
    <property type="entry name" value="Pro_racemase_fam"/>
</dbReference>
<dbReference type="SUPFAM" id="SSF54506">
    <property type="entry name" value="Diaminopimelate epimerase-like"/>
    <property type="match status" value="1"/>
</dbReference>
<evidence type="ECO:0000313" key="5">
    <source>
        <dbReference type="Proteomes" id="UP001498421"/>
    </source>
</evidence>
<dbReference type="Gene3D" id="3.10.310.10">
    <property type="entry name" value="Diaminopimelate Epimerase, Chain A, domain 1"/>
    <property type="match status" value="1"/>
</dbReference>
<dbReference type="EC" id="4.2.1.77" evidence="3"/>
<evidence type="ECO:0000256" key="2">
    <source>
        <dbReference type="ARBA" id="ARBA00007529"/>
    </source>
</evidence>
<comment type="caution">
    <text evidence="4">The sequence shown here is derived from an EMBL/GenBank/DDBJ whole genome shotgun (WGS) entry which is preliminary data.</text>
</comment>
<reference evidence="4 5" key="1">
    <citation type="journal article" date="2025" name="Microbiol. Resour. Announc.">
        <title>Draft genome sequences for Neonectria magnoliae and Neonectria punicea, canker pathogens of Liriodendron tulipifera and Acer saccharum in West Virginia.</title>
        <authorList>
            <person name="Petronek H.M."/>
            <person name="Kasson M.T."/>
            <person name="Metheny A.M."/>
            <person name="Stauder C.M."/>
            <person name="Lovett B."/>
            <person name="Lynch S.C."/>
            <person name="Garnas J.R."/>
            <person name="Kasson L.R."/>
            <person name="Stajich J.E."/>
        </authorList>
    </citation>
    <scope>NUCLEOTIDE SEQUENCE [LARGE SCALE GENOMIC DNA]</scope>
    <source>
        <strain evidence="4 5">NRRL 64651</strain>
    </source>
</reference>
<proteinExistence type="inferred from homology"/>
<name>A0ABR1IIT6_9HYPO</name>
<gene>
    <name evidence="4" type="ORF">QQZ08_000514</name>
</gene>
<comment type="catalytic activity">
    <reaction evidence="1">
        <text>trans-3-hydroxy-L-proline = 1-pyrroline-2-carboxylate + H2O</text>
        <dbReference type="Rhea" id="RHEA:10320"/>
        <dbReference type="ChEBI" id="CHEBI:15377"/>
        <dbReference type="ChEBI" id="CHEBI:39785"/>
        <dbReference type="ChEBI" id="CHEBI:57938"/>
        <dbReference type="EC" id="4.2.1.77"/>
    </reaction>
</comment>
<evidence type="ECO:0000256" key="1">
    <source>
        <dbReference type="ARBA" id="ARBA00001148"/>
    </source>
</evidence>
<evidence type="ECO:0000256" key="3">
    <source>
        <dbReference type="ARBA" id="ARBA00013105"/>
    </source>
</evidence>
<comment type="similarity">
    <text evidence="2">Belongs to the proline racemase family.</text>
</comment>
<dbReference type="Pfam" id="PF05544">
    <property type="entry name" value="Pro_racemase"/>
    <property type="match status" value="1"/>
</dbReference>
<organism evidence="4 5">
    <name type="scientific">Neonectria magnoliae</name>
    <dbReference type="NCBI Taxonomy" id="2732573"/>
    <lineage>
        <taxon>Eukaryota</taxon>
        <taxon>Fungi</taxon>
        <taxon>Dikarya</taxon>
        <taxon>Ascomycota</taxon>
        <taxon>Pezizomycotina</taxon>
        <taxon>Sordariomycetes</taxon>
        <taxon>Hypocreomycetidae</taxon>
        <taxon>Hypocreales</taxon>
        <taxon>Nectriaceae</taxon>
        <taxon>Neonectria</taxon>
    </lineage>
</organism>
<dbReference type="PANTHER" id="PTHR33442:SF1">
    <property type="entry name" value="TRANS-3-HYDROXY-L-PROLINE DEHYDRATASE"/>
    <property type="match status" value="1"/>
</dbReference>
<dbReference type="PANTHER" id="PTHR33442">
    <property type="entry name" value="TRANS-3-HYDROXY-L-PROLINE DEHYDRATASE"/>
    <property type="match status" value="1"/>
</dbReference>
<keyword evidence="5" id="KW-1185">Reference proteome</keyword>
<accession>A0ABR1IIT6</accession>
<dbReference type="EMBL" id="JAZAVK010000002">
    <property type="protein sequence ID" value="KAK7433041.1"/>
    <property type="molecule type" value="Genomic_DNA"/>
</dbReference>
<evidence type="ECO:0000313" key="4">
    <source>
        <dbReference type="EMBL" id="KAK7433041.1"/>
    </source>
</evidence>
<dbReference type="Proteomes" id="UP001498421">
    <property type="component" value="Unassembled WGS sequence"/>
</dbReference>
<sequence length="218" mass="23740">MDLIVDIYKQYRWPELKDRLSVVVSLACPSAVSCHIDLEELGFPADTFSAVINFQGLGFATKQLKAALNNSVYVKSLLRTPNDNDNLVFGVMVQDKETGSSAEGTDGAETGFYLFGDQHLDRSPTGSVVAARNTIKYFKGELGTGRSWTYHSVLTKKHGKAHGFVGKTMRQVDVPCRDGSTMTGVEVQVSGHAYYTGTSTCIVERGDRTGKDGFLLGL</sequence>
<protein>
    <recommendedName>
        <fullName evidence="3">trans-L-3-hydroxyproline dehydratase</fullName>
        <ecNumber evidence="3">4.2.1.77</ecNumber>
    </recommendedName>
</protein>